<feature type="transmembrane region" description="Helical" evidence="1">
    <location>
        <begin position="21"/>
        <end position="37"/>
    </location>
</feature>
<evidence type="ECO:0000313" key="3">
    <source>
        <dbReference type="EMBL" id="APG63776.1"/>
    </source>
</evidence>
<evidence type="ECO:0000256" key="1">
    <source>
        <dbReference type="SAM" id="Phobius"/>
    </source>
</evidence>
<dbReference type="EMBL" id="CP018154">
    <property type="protein sequence ID" value="APG63776.1"/>
    <property type="molecule type" value="Genomic_DNA"/>
</dbReference>
<keyword evidence="1" id="KW-0472">Membrane</keyword>
<feature type="domain" description="YdbS-like PH" evidence="2">
    <location>
        <begin position="68"/>
        <end position="146"/>
    </location>
</feature>
<dbReference type="STRING" id="1913578.LPB140_10015"/>
<evidence type="ECO:0000313" key="4">
    <source>
        <dbReference type="Proteomes" id="UP000242561"/>
    </source>
</evidence>
<dbReference type="Pfam" id="PF03703">
    <property type="entry name" value="bPH_2"/>
    <property type="match status" value="1"/>
</dbReference>
<keyword evidence="1" id="KW-0812">Transmembrane</keyword>
<keyword evidence="4" id="KW-1185">Reference proteome</keyword>
<proteinExistence type="predicted"/>
<name>A0A1L3JF72_9SPHN</name>
<keyword evidence="1" id="KW-1133">Transmembrane helix</keyword>
<dbReference type="Proteomes" id="UP000242561">
    <property type="component" value="Chromosome"/>
</dbReference>
<organism evidence="3 4">
    <name type="scientific">Sphingorhabdus lutea</name>
    <dbReference type="NCBI Taxonomy" id="1913578"/>
    <lineage>
        <taxon>Bacteria</taxon>
        <taxon>Pseudomonadati</taxon>
        <taxon>Pseudomonadota</taxon>
        <taxon>Alphaproteobacteria</taxon>
        <taxon>Sphingomonadales</taxon>
        <taxon>Sphingomonadaceae</taxon>
        <taxon>Sphingorhabdus</taxon>
    </lineage>
</organism>
<protein>
    <recommendedName>
        <fullName evidence="2">YdbS-like PH domain-containing protein</fullName>
    </recommendedName>
</protein>
<dbReference type="PANTHER" id="PTHR34473">
    <property type="entry name" value="UPF0699 TRANSMEMBRANE PROTEIN YDBS"/>
    <property type="match status" value="1"/>
</dbReference>
<dbReference type="PANTHER" id="PTHR34473:SF3">
    <property type="entry name" value="TRANSMEMBRANE PROTEIN-RELATED"/>
    <property type="match status" value="1"/>
</dbReference>
<dbReference type="InterPro" id="IPR005182">
    <property type="entry name" value="YdbS-like_PH"/>
</dbReference>
<evidence type="ECO:0000259" key="2">
    <source>
        <dbReference type="Pfam" id="PF03703"/>
    </source>
</evidence>
<feature type="transmembrane region" description="Helical" evidence="1">
    <location>
        <begin position="43"/>
        <end position="61"/>
    </location>
</feature>
<sequence length="156" mass="17808">MKGSYSRLTPLDPAYVNVLRLSFGLLALPILIGAGVLEFAELLPMGSIIIPVIFIIASLLWRLPMRKYRRWGYDMADDRLEIERGFLFYQNSIVPFSRVQHVDVGQGPIERIFGMAHLILYTAGQHNSHVTLPGLTRDQAEQMRDTARHYIRKANI</sequence>
<dbReference type="KEGG" id="sphl:LPB140_10015"/>
<accession>A0A1L3JF72</accession>
<dbReference type="AlphaFoldDB" id="A0A1L3JF72"/>
<reference evidence="3 4" key="1">
    <citation type="submission" date="2016-11" db="EMBL/GenBank/DDBJ databases">
        <title>Sphingorhabdus sp. LPB0140, isolated from marine environment.</title>
        <authorList>
            <person name="Kim E."/>
            <person name="Yi H."/>
        </authorList>
    </citation>
    <scope>NUCLEOTIDE SEQUENCE [LARGE SCALE GENOMIC DNA]</scope>
    <source>
        <strain evidence="3 4">LPB0140</strain>
    </source>
</reference>
<gene>
    <name evidence="3" type="ORF">LPB140_10015</name>
</gene>